<dbReference type="InterPro" id="IPR013968">
    <property type="entry name" value="PKS_KR"/>
</dbReference>
<dbReference type="InterPro" id="IPR049900">
    <property type="entry name" value="PKS_mFAS_DH"/>
</dbReference>
<dbReference type="GO" id="GO:0004315">
    <property type="term" value="F:3-oxoacyl-[acyl-carrier-protein] synthase activity"/>
    <property type="evidence" value="ECO:0007669"/>
    <property type="project" value="InterPro"/>
</dbReference>
<dbReference type="InterPro" id="IPR049551">
    <property type="entry name" value="PKS_DH_C"/>
</dbReference>
<dbReference type="Gene3D" id="3.10.129.110">
    <property type="entry name" value="Polyketide synthase dehydratase"/>
    <property type="match status" value="1"/>
</dbReference>
<dbReference type="GO" id="GO:0005737">
    <property type="term" value="C:cytoplasm"/>
    <property type="evidence" value="ECO:0007669"/>
    <property type="project" value="TreeGrafter"/>
</dbReference>
<dbReference type="Gene3D" id="1.10.1200.10">
    <property type="entry name" value="ACP-like"/>
    <property type="match status" value="1"/>
</dbReference>
<evidence type="ECO:0000256" key="3">
    <source>
        <dbReference type="ARBA" id="ARBA00022679"/>
    </source>
</evidence>
<dbReference type="InterPro" id="IPR049552">
    <property type="entry name" value="PKS_DH_N"/>
</dbReference>
<keyword evidence="2" id="KW-0597">Phosphoprotein</keyword>
<dbReference type="InterPro" id="IPR049490">
    <property type="entry name" value="C883_1060-like_KR_N"/>
</dbReference>
<dbReference type="InterPro" id="IPR036291">
    <property type="entry name" value="NAD(P)-bd_dom_sf"/>
</dbReference>
<dbReference type="InterPro" id="IPR016039">
    <property type="entry name" value="Thiolase-like"/>
</dbReference>
<proteinExistence type="predicted"/>
<keyword evidence="9" id="KW-1185">Reference proteome</keyword>
<dbReference type="Pfam" id="PF16197">
    <property type="entry name" value="KAsynt_C_assoc"/>
    <property type="match status" value="1"/>
</dbReference>
<organism evidence="8 9">
    <name type="scientific">Anaeromicropila populeti</name>
    <dbReference type="NCBI Taxonomy" id="37658"/>
    <lineage>
        <taxon>Bacteria</taxon>
        <taxon>Bacillati</taxon>
        <taxon>Bacillota</taxon>
        <taxon>Clostridia</taxon>
        <taxon>Lachnospirales</taxon>
        <taxon>Lachnospiraceae</taxon>
        <taxon>Anaeromicropila</taxon>
    </lineage>
</organism>
<dbReference type="SMART" id="SM01294">
    <property type="entry name" value="PKS_PP_betabranch"/>
    <property type="match status" value="1"/>
</dbReference>
<feature type="region of interest" description="C-terminal hotdog fold" evidence="4">
    <location>
        <begin position="832"/>
        <end position="978"/>
    </location>
</feature>
<evidence type="ECO:0000313" key="8">
    <source>
        <dbReference type="EMBL" id="SFS08591.1"/>
    </source>
</evidence>
<protein>
    <submittedName>
        <fullName evidence="8">Phosphopantetheine attachment site</fullName>
    </submittedName>
</protein>
<dbReference type="InterPro" id="IPR014030">
    <property type="entry name" value="Ketoacyl_synth_N"/>
</dbReference>
<dbReference type="CDD" id="cd00833">
    <property type="entry name" value="PKS"/>
    <property type="match status" value="1"/>
</dbReference>
<dbReference type="Pfam" id="PF21394">
    <property type="entry name" value="Beta-ketacyl_N"/>
    <property type="match status" value="1"/>
</dbReference>
<evidence type="ECO:0000256" key="1">
    <source>
        <dbReference type="ARBA" id="ARBA00022450"/>
    </source>
</evidence>
<dbReference type="InterPro" id="IPR014031">
    <property type="entry name" value="Ketoacyl_synth_C"/>
</dbReference>
<dbReference type="Pfam" id="PF00109">
    <property type="entry name" value="ketoacyl-synt"/>
    <property type="match status" value="1"/>
</dbReference>
<dbReference type="OrthoDB" id="1983847at2"/>
<evidence type="ECO:0000313" key="9">
    <source>
        <dbReference type="Proteomes" id="UP000199659"/>
    </source>
</evidence>
<dbReference type="EMBL" id="FOYZ01000026">
    <property type="protein sequence ID" value="SFS08591.1"/>
    <property type="molecule type" value="Genomic_DNA"/>
</dbReference>
<dbReference type="PANTHER" id="PTHR43775:SF37">
    <property type="entry name" value="SI:DKEY-61P9.11"/>
    <property type="match status" value="1"/>
</dbReference>
<dbReference type="STRING" id="37658.SAMN05661086_03675"/>
<accession>A0A1I6LYN8</accession>
<dbReference type="GO" id="GO:0031177">
    <property type="term" value="F:phosphopantetheine binding"/>
    <property type="evidence" value="ECO:0007669"/>
    <property type="project" value="InterPro"/>
</dbReference>
<feature type="active site" description="Proton donor; for dehydratase activity" evidence="4">
    <location>
        <position position="897"/>
    </location>
</feature>
<evidence type="ECO:0000259" key="6">
    <source>
        <dbReference type="PROSITE" id="PS52004"/>
    </source>
</evidence>
<dbReference type="Pfam" id="PF14765">
    <property type="entry name" value="PS-DH"/>
    <property type="match status" value="1"/>
</dbReference>
<feature type="region of interest" description="N-terminal hotdog fold" evidence="4">
    <location>
        <begin position="692"/>
        <end position="818"/>
    </location>
</feature>
<dbReference type="PROSITE" id="PS00606">
    <property type="entry name" value="KS3_1"/>
    <property type="match status" value="1"/>
</dbReference>
<feature type="domain" description="Ketosynthase family 3 (KS3)" evidence="6">
    <location>
        <begin position="45"/>
        <end position="488"/>
    </location>
</feature>
<dbReference type="InterPro" id="IPR036736">
    <property type="entry name" value="ACP-like_sf"/>
</dbReference>
<feature type="active site" description="Proton acceptor; for dehydratase activity" evidence="4">
    <location>
        <position position="723"/>
    </location>
</feature>
<dbReference type="Gene3D" id="3.40.47.10">
    <property type="match status" value="1"/>
</dbReference>
<dbReference type="GO" id="GO:0071770">
    <property type="term" value="P:DIM/DIP cell wall layer assembly"/>
    <property type="evidence" value="ECO:0007669"/>
    <property type="project" value="TreeGrafter"/>
</dbReference>
<dbReference type="Pfam" id="PF21089">
    <property type="entry name" value="PKS_DH_N"/>
    <property type="match status" value="1"/>
</dbReference>
<name>A0A1I6LYN8_9FIRM</name>
<dbReference type="PANTHER" id="PTHR43775">
    <property type="entry name" value="FATTY ACID SYNTHASE"/>
    <property type="match status" value="1"/>
</dbReference>
<dbReference type="Pfam" id="PF08659">
    <property type="entry name" value="KR"/>
    <property type="match status" value="1"/>
</dbReference>
<dbReference type="Gene3D" id="1.10.1240.100">
    <property type="match status" value="1"/>
</dbReference>
<dbReference type="GO" id="GO:0006633">
    <property type="term" value="P:fatty acid biosynthetic process"/>
    <property type="evidence" value="ECO:0007669"/>
    <property type="project" value="InterPro"/>
</dbReference>
<dbReference type="InterPro" id="IPR050091">
    <property type="entry name" value="PKS_NRPS_Biosynth_Enz"/>
</dbReference>
<dbReference type="Proteomes" id="UP000199659">
    <property type="component" value="Unassembled WGS sequence"/>
</dbReference>
<dbReference type="PROSITE" id="PS52004">
    <property type="entry name" value="KS3_2"/>
    <property type="match status" value="1"/>
</dbReference>
<feature type="domain" description="PKS/mFAS DH" evidence="7">
    <location>
        <begin position="692"/>
        <end position="978"/>
    </location>
</feature>
<dbReference type="CDD" id="cd08953">
    <property type="entry name" value="KR_2_SDR_x"/>
    <property type="match status" value="1"/>
</dbReference>
<evidence type="ECO:0000259" key="7">
    <source>
        <dbReference type="PROSITE" id="PS52019"/>
    </source>
</evidence>
<evidence type="ECO:0000259" key="5">
    <source>
        <dbReference type="PROSITE" id="PS50075"/>
    </source>
</evidence>
<dbReference type="SMART" id="SM00823">
    <property type="entry name" value="PKS_PP"/>
    <property type="match status" value="1"/>
</dbReference>
<sequence length="1619" mass="182168">MGKGEAVAMNNIKKYILTQLESKEITQEEAAIFLKELQQNKGERADGVAVIGMSCRLPMADNTDEFWDNIVNGRNCFVSKPPEKILCEKAIKNPYYAELLELSPYDEEEGQNLEKYIGAFINDIDKFDASFFGISPREAKYIDPGQRVFMETAWGALEDAGYSVNNIRDTNTGVYVGKDYSNSIYYKLLTEPDPMKLTGNWEGILASRISYLYNLRGPAMVIDTACSSGLVSVHAACNAIKNGECDMAIAGGISIGAGGSDSEAEQETKDTDGGALSAVSSEDNKVRTFDKKSTGSVFGEGIVVFVLKSLKNAIKDKDHIYGVIKGSAINNDGASNGLTAPNPAAQSDVIISAWKNAKVSPESVSYIETHGTGTLLGDPIEILGLNKAFEKYTNKKQFCGIGSVKTNIGHLVAASGCASLLKVLLSMNHHTLAPSIYFEEPNPHINFVDSPVYIVDKKSQWKDEEHPLRAGVSAFGFSGTNCHVIVEEFKEPVTVSRTKENQVVTFSAKTETSLKALLKKYQQFFQSRSEIDLQNLSFTTTECRGHYEYRIAMIVDDYSKLTDNIQYLCQKGIQSDEEKLIFFSKHSIVSDKRQHKADGEISESGFREITTQVNEIVEEMMSHSLKNDVPMLTKLCSLYVKGASLEWSRLFANTNARKISLPSYAFDKTVYWGDEKVTRIQADIEDSGKKFHPLVEKCLVKTINQSVYLIKFSLDKHWMIQEHKILGSNIVPGTTYIEVCKEACRRHFQNDNVMFHDIHFLTPLVVRNDEPFVETHIIITDEENGASFTVVSKKMDEEDNEVWEKHAEGRIGIHDGIVEKEISFGDYEKIEEKEDFSFHLTEKESDDGVYLGPRWRCVNQMFKYKEGDRDILVAEVKIAEQFKDDLKEYQYHPSMADAALNLPVQAFTGFELYLPFYYSDMKIYKKLPGHFYSKLVKKEGSLGADILTFEVTLSDLDGNVIATIGEYATKKVNQFNNYVANKYYHVTWEVDEKQPSSEQLIIPEGNIMIFGQNSYVSELEKYIDNGKNKLYYVTAGDSYERIDANHYVVNTEEDYVKFIQQTGQTSFSAVYHMSTIDLERKTIELEEYDKLMGDGVYSLLFLTKALQKEIKGHTDLVLVSSYGHSVKESDPINPLNGAFLSLAKTLIQECTNHSYRCLDIDASTPANQLVKEMLSADGRFRSAFRNNVRYVEQLSGVELSKTEETKFTVKQDGVYLITGGTGGLGAEAALYLDNARHICLLGRKQVPDRSEWKDILEKNENRKLCTLIKNLMNLEENGVDVLIRYAEADCYEQMKELVEELKDRYGKINGILHCAGVAGDGFLYTKTVDKFNEVIYPKIYGTAVLSQLTKEENLDCFILYSSMQTVFGGAGQGDYTVANTFLDGYSQYLRNQGIKAKSINWPAWSETGMAADYQVADSVTLFQAVTNSQGILALNSILNHNISNVIPSDLNYAFLAQIGEENMPVNLSVKIKKNLERYKKRNASDGKADIRKFNPEELLILGNADDYTETQKQLAYIYAEVLNLSEIDIYESFNSMGGDSIIATEVLKVLNQIYGDCLSISDMFSYSTIEEMAAYIDSKREDACTEVEDTNQYEKMMDKFEKGEIDVEDMIDFFDEENE</sequence>
<dbReference type="PROSITE" id="PS50075">
    <property type="entry name" value="CARRIER"/>
    <property type="match status" value="1"/>
</dbReference>
<dbReference type="InterPro" id="IPR020841">
    <property type="entry name" value="PKS_Beta-ketoAc_synthase_dom"/>
</dbReference>
<evidence type="ECO:0000256" key="4">
    <source>
        <dbReference type="PROSITE-ProRule" id="PRU01363"/>
    </source>
</evidence>
<dbReference type="InterPro" id="IPR018201">
    <property type="entry name" value="Ketoacyl_synth_AS"/>
</dbReference>
<dbReference type="InterPro" id="IPR020806">
    <property type="entry name" value="PKS_PP-bd"/>
</dbReference>
<dbReference type="SUPFAM" id="SSF47336">
    <property type="entry name" value="ACP-like"/>
    <property type="match status" value="1"/>
</dbReference>
<dbReference type="Pfam" id="PF02801">
    <property type="entry name" value="Ketoacyl-synt_C"/>
    <property type="match status" value="1"/>
</dbReference>
<dbReference type="SUPFAM" id="SSF53901">
    <property type="entry name" value="Thiolase-like"/>
    <property type="match status" value="1"/>
</dbReference>
<dbReference type="SMART" id="SM00826">
    <property type="entry name" value="PKS_DH"/>
    <property type="match status" value="1"/>
</dbReference>
<dbReference type="SMART" id="SM00825">
    <property type="entry name" value="PKS_KS"/>
    <property type="match status" value="1"/>
</dbReference>
<gene>
    <name evidence="8" type="ORF">SAMN05661086_03675</name>
</gene>
<evidence type="ECO:0000256" key="2">
    <source>
        <dbReference type="ARBA" id="ARBA00022553"/>
    </source>
</evidence>
<dbReference type="Gene3D" id="3.40.50.720">
    <property type="entry name" value="NAD(P)-binding Rossmann-like Domain"/>
    <property type="match status" value="1"/>
</dbReference>
<keyword evidence="1" id="KW-0596">Phosphopantetheine</keyword>
<dbReference type="InterPro" id="IPR032821">
    <property type="entry name" value="PKS_assoc"/>
</dbReference>
<dbReference type="PROSITE" id="PS52019">
    <property type="entry name" value="PKS_MFAS_DH"/>
    <property type="match status" value="1"/>
</dbReference>
<dbReference type="InterPro" id="IPR020807">
    <property type="entry name" value="PKS_DH"/>
</dbReference>
<reference evidence="8 9" key="1">
    <citation type="submission" date="2016-10" db="EMBL/GenBank/DDBJ databases">
        <authorList>
            <person name="de Groot N.N."/>
        </authorList>
    </citation>
    <scope>NUCLEOTIDE SEQUENCE [LARGE SCALE GENOMIC DNA]</scope>
    <source>
        <strain evidence="8 9">743A</strain>
    </source>
</reference>
<dbReference type="InterPro" id="IPR057326">
    <property type="entry name" value="KR_dom"/>
</dbReference>
<dbReference type="InterPro" id="IPR042104">
    <property type="entry name" value="PKS_dehydratase_sf"/>
</dbReference>
<dbReference type="SMART" id="SM00822">
    <property type="entry name" value="PKS_KR"/>
    <property type="match status" value="1"/>
</dbReference>
<dbReference type="InterPro" id="IPR009081">
    <property type="entry name" value="PP-bd_ACP"/>
</dbReference>
<dbReference type="Pfam" id="PF00550">
    <property type="entry name" value="PP-binding"/>
    <property type="match status" value="1"/>
</dbReference>
<keyword evidence="3" id="KW-0808">Transferase</keyword>
<feature type="domain" description="Carrier" evidence="5">
    <location>
        <begin position="1505"/>
        <end position="1580"/>
    </location>
</feature>
<dbReference type="SUPFAM" id="SSF51735">
    <property type="entry name" value="NAD(P)-binding Rossmann-fold domains"/>
    <property type="match status" value="2"/>
</dbReference>
<dbReference type="GO" id="GO:0005886">
    <property type="term" value="C:plasma membrane"/>
    <property type="evidence" value="ECO:0007669"/>
    <property type="project" value="TreeGrafter"/>
</dbReference>
<dbReference type="GO" id="GO:0004312">
    <property type="term" value="F:fatty acid synthase activity"/>
    <property type="evidence" value="ECO:0007669"/>
    <property type="project" value="TreeGrafter"/>
</dbReference>